<dbReference type="Proteomes" id="UP001054837">
    <property type="component" value="Unassembled WGS sequence"/>
</dbReference>
<protein>
    <submittedName>
        <fullName evidence="1">Uncharacterized protein</fullName>
    </submittedName>
</protein>
<evidence type="ECO:0000313" key="2">
    <source>
        <dbReference type="Proteomes" id="UP001054837"/>
    </source>
</evidence>
<accession>A0AAV4PZF8</accession>
<dbReference type="AlphaFoldDB" id="A0AAV4PZF8"/>
<sequence length="89" mass="9879">MYGCRTLKLLSKLSTLNKVTPGDPFFSSGGVIRSTKIVGAYTPTPCPSHPPRESVLWKVVQVHEDSLTITTFLFIPFAPDCQEERNVLL</sequence>
<comment type="caution">
    <text evidence="1">The sequence shown here is derived from an EMBL/GenBank/DDBJ whole genome shotgun (WGS) entry which is preliminary data.</text>
</comment>
<organism evidence="1 2">
    <name type="scientific">Caerostris darwini</name>
    <dbReference type="NCBI Taxonomy" id="1538125"/>
    <lineage>
        <taxon>Eukaryota</taxon>
        <taxon>Metazoa</taxon>
        <taxon>Ecdysozoa</taxon>
        <taxon>Arthropoda</taxon>
        <taxon>Chelicerata</taxon>
        <taxon>Arachnida</taxon>
        <taxon>Araneae</taxon>
        <taxon>Araneomorphae</taxon>
        <taxon>Entelegynae</taxon>
        <taxon>Araneoidea</taxon>
        <taxon>Araneidae</taxon>
        <taxon>Caerostris</taxon>
    </lineage>
</organism>
<proteinExistence type="predicted"/>
<evidence type="ECO:0000313" key="1">
    <source>
        <dbReference type="EMBL" id="GIY02449.1"/>
    </source>
</evidence>
<gene>
    <name evidence="1" type="ORF">CDAR_477851</name>
</gene>
<reference evidence="1 2" key="1">
    <citation type="submission" date="2021-06" db="EMBL/GenBank/DDBJ databases">
        <title>Caerostris darwini draft genome.</title>
        <authorList>
            <person name="Kono N."/>
            <person name="Arakawa K."/>
        </authorList>
    </citation>
    <scope>NUCLEOTIDE SEQUENCE [LARGE SCALE GENOMIC DNA]</scope>
</reference>
<keyword evidence="2" id="KW-1185">Reference proteome</keyword>
<name>A0AAV4PZF8_9ARAC</name>
<dbReference type="EMBL" id="BPLQ01003677">
    <property type="protein sequence ID" value="GIY02449.1"/>
    <property type="molecule type" value="Genomic_DNA"/>
</dbReference>